<sequence>MRNESADTATQSPHHAAAAFASTPAQRWSFFAVVSLGLLLVGLDNSILYTALPQLTQQLHATDMQQLWIINAYTLVLSGLLLGTGTLGDRIGHRLMFLIGLATFGTASLLAAYSPNAWFLISGRALLGFGAAIMLPSTLALIRLTFPNEVERNKAIGIWSSVAVVGAAAGPTVGGFLLEHFWWGSVFLINVPIVALTIILTFVLGPPNQANPHKHWDFLSSFSALITLSSLVLAIKTAAASHTNAAVLVGSIVTCLLSAAAFGYRQRRLDDPLLTCDIFSSPTFSGGVLTAGGAMFAITGLELLTTQKLQLVDALSPLNAGLFISAMAVAAIPTAIVGGTVLHRVGFLPLISGGFLSMDIGMLSIMWADRADNLAVFITGLILTGVGAGSSMSVSSTAIINAAPSHRAGMASGVEAVSYEFGTLLSIAITGSLVPLLMTHTLPDALAPHGTEALLSPSTHETAAAAYDSAYVLTVGGLACIAFIFAVLTAWCFRTNPKSGTLPAQSSE</sequence>
<evidence type="ECO:0000313" key="9">
    <source>
        <dbReference type="EMBL" id="RMB62573.1"/>
    </source>
</evidence>
<evidence type="ECO:0000259" key="8">
    <source>
        <dbReference type="PROSITE" id="PS50850"/>
    </source>
</evidence>
<evidence type="ECO:0000256" key="6">
    <source>
        <dbReference type="ARBA" id="ARBA00023136"/>
    </source>
</evidence>
<feature type="transmembrane region" description="Helical" evidence="7">
    <location>
        <begin position="182"/>
        <end position="204"/>
    </location>
</feature>
<evidence type="ECO:0000256" key="2">
    <source>
        <dbReference type="ARBA" id="ARBA00022448"/>
    </source>
</evidence>
<protein>
    <submittedName>
        <fullName evidence="9">MFS transporter</fullName>
    </submittedName>
</protein>
<evidence type="ECO:0000256" key="7">
    <source>
        <dbReference type="SAM" id="Phobius"/>
    </source>
</evidence>
<feature type="transmembrane region" description="Helical" evidence="7">
    <location>
        <begin position="421"/>
        <end position="438"/>
    </location>
</feature>
<evidence type="ECO:0000256" key="3">
    <source>
        <dbReference type="ARBA" id="ARBA00022475"/>
    </source>
</evidence>
<keyword evidence="3" id="KW-1003">Cell membrane</keyword>
<keyword evidence="2" id="KW-0813">Transport</keyword>
<dbReference type="Proteomes" id="UP000270649">
    <property type="component" value="Unassembled WGS sequence"/>
</dbReference>
<name>A0A3M0GLQ5_9CORY</name>
<dbReference type="GO" id="GO:0022857">
    <property type="term" value="F:transmembrane transporter activity"/>
    <property type="evidence" value="ECO:0007669"/>
    <property type="project" value="InterPro"/>
</dbReference>
<dbReference type="InterPro" id="IPR020846">
    <property type="entry name" value="MFS_dom"/>
</dbReference>
<dbReference type="PANTHER" id="PTHR42718">
    <property type="entry name" value="MAJOR FACILITATOR SUPERFAMILY MULTIDRUG TRANSPORTER MFSC"/>
    <property type="match status" value="1"/>
</dbReference>
<comment type="subcellular location">
    <subcellularLocation>
        <location evidence="1">Cell membrane</location>
        <topology evidence="1">Multi-pass membrane protein</topology>
    </subcellularLocation>
</comment>
<dbReference type="InterPro" id="IPR011701">
    <property type="entry name" value="MFS"/>
</dbReference>
<evidence type="ECO:0000256" key="1">
    <source>
        <dbReference type="ARBA" id="ARBA00004651"/>
    </source>
</evidence>
<feature type="transmembrane region" description="Helical" evidence="7">
    <location>
        <begin position="345"/>
        <end position="368"/>
    </location>
</feature>
<feature type="transmembrane region" description="Helical" evidence="7">
    <location>
        <begin position="125"/>
        <end position="144"/>
    </location>
</feature>
<keyword evidence="6 7" id="KW-0472">Membrane</keyword>
<keyword evidence="4 7" id="KW-0812">Transmembrane</keyword>
<dbReference type="Gene3D" id="1.20.1250.20">
    <property type="entry name" value="MFS general substrate transporter like domains"/>
    <property type="match status" value="1"/>
</dbReference>
<dbReference type="RefSeq" id="WP_121927634.1">
    <property type="nucleotide sequence ID" value="NZ_CP068292.1"/>
</dbReference>
<accession>A0A3M0GLQ5</accession>
<dbReference type="GO" id="GO:0005886">
    <property type="term" value="C:plasma membrane"/>
    <property type="evidence" value="ECO:0007669"/>
    <property type="project" value="UniProtKB-SubCell"/>
</dbReference>
<reference evidence="9 10" key="1">
    <citation type="submission" date="2018-10" db="EMBL/GenBank/DDBJ databases">
        <title>Corynebacterium macginleyi genome sequencing and assembly of the type strain and two clinical samples.</title>
        <authorList>
            <person name="Bernier A.-M."/>
            <person name="Bernard K."/>
        </authorList>
    </citation>
    <scope>NUCLEOTIDE SEQUENCE [LARGE SCALE GENOMIC DNA]</scope>
    <source>
        <strain evidence="9 10">NML 120205</strain>
    </source>
</reference>
<dbReference type="SUPFAM" id="SSF103473">
    <property type="entry name" value="MFS general substrate transporter"/>
    <property type="match status" value="1"/>
</dbReference>
<evidence type="ECO:0000256" key="4">
    <source>
        <dbReference type="ARBA" id="ARBA00022692"/>
    </source>
</evidence>
<gene>
    <name evidence="9" type="ORF">D9543_04475</name>
</gene>
<dbReference type="AlphaFoldDB" id="A0A3M0GLQ5"/>
<organism evidence="9 10">
    <name type="scientific">Corynebacterium macginleyi</name>
    <dbReference type="NCBI Taxonomy" id="38290"/>
    <lineage>
        <taxon>Bacteria</taxon>
        <taxon>Bacillati</taxon>
        <taxon>Actinomycetota</taxon>
        <taxon>Actinomycetes</taxon>
        <taxon>Mycobacteriales</taxon>
        <taxon>Corynebacteriaceae</taxon>
        <taxon>Corynebacterium</taxon>
    </lineage>
</organism>
<feature type="transmembrane region" description="Helical" evidence="7">
    <location>
        <begin position="30"/>
        <end position="52"/>
    </location>
</feature>
<feature type="transmembrane region" description="Helical" evidence="7">
    <location>
        <begin position="245"/>
        <end position="264"/>
    </location>
</feature>
<feature type="transmembrane region" description="Helical" evidence="7">
    <location>
        <begin position="64"/>
        <end position="83"/>
    </location>
</feature>
<feature type="transmembrane region" description="Helical" evidence="7">
    <location>
        <begin position="216"/>
        <end position="239"/>
    </location>
</feature>
<dbReference type="Pfam" id="PF07690">
    <property type="entry name" value="MFS_1"/>
    <property type="match status" value="1"/>
</dbReference>
<feature type="transmembrane region" description="Helical" evidence="7">
    <location>
        <begin position="276"/>
        <end position="298"/>
    </location>
</feature>
<feature type="transmembrane region" description="Helical" evidence="7">
    <location>
        <begin position="374"/>
        <end position="400"/>
    </location>
</feature>
<dbReference type="EMBL" id="REGC01000004">
    <property type="protein sequence ID" value="RMB62573.1"/>
    <property type="molecule type" value="Genomic_DNA"/>
</dbReference>
<dbReference type="PROSITE" id="PS50850">
    <property type="entry name" value="MFS"/>
    <property type="match status" value="1"/>
</dbReference>
<comment type="caution">
    <text evidence="9">The sequence shown here is derived from an EMBL/GenBank/DDBJ whole genome shotgun (WGS) entry which is preliminary data.</text>
</comment>
<evidence type="ECO:0000256" key="5">
    <source>
        <dbReference type="ARBA" id="ARBA00022989"/>
    </source>
</evidence>
<evidence type="ECO:0000313" key="10">
    <source>
        <dbReference type="Proteomes" id="UP000270649"/>
    </source>
</evidence>
<dbReference type="Gene3D" id="1.20.1720.10">
    <property type="entry name" value="Multidrug resistance protein D"/>
    <property type="match status" value="1"/>
</dbReference>
<feature type="domain" description="Major facilitator superfamily (MFS) profile" evidence="8">
    <location>
        <begin position="30"/>
        <end position="494"/>
    </location>
</feature>
<feature type="transmembrane region" description="Helical" evidence="7">
    <location>
        <begin position="318"/>
        <end position="338"/>
    </location>
</feature>
<feature type="transmembrane region" description="Helical" evidence="7">
    <location>
        <begin position="156"/>
        <end position="176"/>
    </location>
</feature>
<dbReference type="InterPro" id="IPR036259">
    <property type="entry name" value="MFS_trans_sf"/>
</dbReference>
<dbReference type="CDD" id="cd17321">
    <property type="entry name" value="MFS_MMR_MDR_like"/>
    <property type="match status" value="1"/>
</dbReference>
<dbReference type="PANTHER" id="PTHR42718:SF47">
    <property type="entry name" value="METHYL VIOLOGEN RESISTANCE PROTEIN SMVA"/>
    <property type="match status" value="1"/>
</dbReference>
<keyword evidence="5 7" id="KW-1133">Transmembrane helix</keyword>
<feature type="transmembrane region" description="Helical" evidence="7">
    <location>
        <begin position="95"/>
        <end position="113"/>
    </location>
</feature>
<feature type="transmembrane region" description="Helical" evidence="7">
    <location>
        <begin position="470"/>
        <end position="493"/>
    </location>
</feature>
<proteinExistence type="predicted"/>